<dbReference type="GO" id="GO:0042276">
    <property type="term" value="P:error-prone translesion synthesis"/>
    <property type="evidence" value="ECO:0007669"/>
    <property type="project" value="InterPro"/>
</dbReference>
<organism evidence="8">
    <name type="scientific">Clastoptera arizonana</name>
    <name type="common">Arizona spittle bug</name>
    <dbReference type="NCBI Taxonomy" id="38151"/>
    <lineage>
        <taxon>Eukaryota</taxon>
        <taxon>Metazoa</taxon>
        <taxon>Ecdysozoa</taxon>
        <taxon>Arthropoda</taxon>
        <taxon>Hexapoda</taxon>
        <taxon>Insecta</taxon>
        <taxon>Pterygota</taxon>
        <taxon>Neoptera</taxon>
        <taxon>Paraneoptera</taxon>
        <taxon>Hemiptera</taxon>
        <taxon>Auchenorrhyncha</taxon>
        <taxon>Cercopoidea</taxon>
        <taxon>Clastopteridae</taxon>
        <taxon>Clastoptera</taxon>
    </lineage>
</organism>
<evidence type="ECO:0000256" key="3">
    <source>
        <dbReference type="ARBA" id="ARBA00022932"/>
    </source>
</evidence>
<dbReference type="GO" id="GO:0005634">
    <property type="term" value="C:nucleus"/>
    <property type="evidence" value="ECO:0007669"/>
    <property type="project" value="TreeGrafter"/>
</dbReference>
<comment type="similarity">
    <text evidence="1">Belongs to the eukaryotic-type primase small subunit family.</text>
</comment>
<gene>
    <name evidence="8" type="ORF">g.1907</name>
</gene>
<keyword evidence="3" id="KW-0548">Nucleotidyltransferase</keyword>
<dbReference type="GO" id="GO:0003682">
    <property type="term" value="F:chromatin binding"/>
    <property type="evidence" value="ECO:0007669"/>
    <property type="project" value="TreeGrafter"/>
</dbReference>
<evidence type="ECO:0000256" key="6">
    <source>
        <dbReference type="ARBA" id="ARBA00044768"/>
    </source>
</evidence>
<evidence type="ECO:0000256" key="7">
    <source>
        <dbReference type="ARBA" id="ARBA00047303"/>
    </source>
</evidence>
<dbReference type="GO" id="GO:0005759">
    <property type="term" value="C:mitochondrial matrix"/>
    <property type="evidence" value="ECO:0007669"/>
    <property type="project" value="TreeGrafter"/>
</dbReference>
<dbReference type="GO" id="GO:0031297">
    <property type="term" value="P:replication fork processing"/>
    <property type="evidence" value="ECO:0007669"/>
    <property type="project" value="TreeGrafter"/>
</dbReference>
<dbReference type="EMBL" id="GEDC01001884">
    <property type="protein sequence ID" value="JAS35414.1"/>
    <property type="molecule type" value="Transcribed_RNA"/>
</dbReference>
<dbReference type="EC" id="2.7.7.7" evidence="2"/>
<proteinExistence type="inferred from homology"/>
<dbReference type="GO" id="GO:0006264">
    <property type="term" value="P:mitochondrial DNA replication"/>
    <property type="evidence" value="ECO:0007669"/>
    <property type="project" value="TreeGrafter"/>
</dbReference>
<evidence type="ECO:0000256" key="2">
    <source>
        <dbReference type="ARBA" id="ARBA00012417"/>
    </source>
</evidence>
<comment type="catalytic activity">
    <reaction evidence="5">
        <text>ssDNA + n NTP = ssDNA/pppN(pN)n-1 hybrid + (n-1) diphosphate.</text>
        <dbReference type="EC" id="2.7.7.102"/>
    </reaction>
</comment>
<dbReference type="GO" id="GO:0003887">
    <property type="term" value="F:DNA-directed DNA polymerase activity"/>
    <property type="evidence" value="ECO:0007669"/>
    <property type="project" value="UniProtKB-KW"/>
</dbReference>
<dbReference type="InterPro" id="IPR044917">
    <property type="entry name" value="PRIMPOL"/>
</dbReference>
<dbReference type="AlphaFoldDB" id="A0A1B6EC15"/>
<protein>
    <recommendedName>
        <fullName evidence="4">DNA-directed primase/polymerase protein</fullName>
        <ecNumber evidence="6">2.7.7.102</ecNumber>
        <ecNumber evidence="2">2.7.7.7</ecNumber>
    </recommendedName>
</protein>
<keyword evidence="3" id="KW-0808">Transferase</keyword>
<sequence>MAVSNSGLSPKQFYGTSLDLLKKTTDNVLNNVSSSSKNKSRKPLPIKLNRLSGPSQTWKVFRKQNDALHCAKIRKNGLMTFAFQQNTGERMFLVAHPQVFWHYDSNRNSNERCTYEIIPEHSVCKLY</sequence>
<evidence type="ECO:0000256" key="5">
    <source>
        <dbReference type="ARBA" id="ARBA00044677"/>
    </source>
</evidence>
<reference evidence="8" key="1">
    <citation type="submission" date="2015-12" db="EMBL/GenBank/DDBJ databases">
        <title>De novo transcriptome assembly of four potential Pierce s Disease insect vectors from Arizona vineyards.</title>
        <authorList>
            <person name="Tassone E.E."/>
        </authorList>
    </citation>
    <scope>NUCLEOTIDE SEQUENCE</scope>
</reference>
<dbReference type="GO" id="GO:0009411">
    <property type="term" value="P:response to UV"/>
    <property type="evidence" value="ECO:0007669"/>
    <property type="project" value="TreeGrafter"/>
</dbReference>
<name>A0A1B6EC15_9HEMI</name>
<keyword evidence="3" id="KW-0239">DNA-directed DNA polymerase</keyword>
<dbReference type="EC" id="2.7.7.102" evidence="6"/>
<evidence type="ECO:0000313" key="8">
    <source>
        <dbReference type="EMBL" id="JAS35414.1"/>
    </source>
</evidence>
<comment type="catalytic activity">
    <reaction evidence="7">
        <text>DNA(n) + a 2'-deoxyribonucleoside 5'-triphosphate = DNA(n+1) + diphosphate</text>
        <dbReference type="Rhea" id="RHEA:22508"/>
        <dbReference type="Rhea" id="RHEA-COMP:17339"/>
        <dbReference type="Rhea" id="RHEA-COMP:17340"/>
        <dbReference type="ChEBI" id="CHEBI:33019"/>
        <dbReference type="ChEBI" id="CHEBI:61560"/>
        <dbReference type="ChEBI" id="CHEBI:173112"/>
        <dbReference type="EC" id="2.7.7.7"/>
    </reaction>
    <physiologicalReaction direction="left-to-right" evidence="7">
        <dbReference type="Rhea" id="RHEA:22509"/>
    </physiologicalReaction>
</comment>
<dbReference type="PANTHER" id="PTHR31399:SF0">
    <property type="entry name" value="DNA-DIRECTED PRIMASE_POLYMERASE PROTEIN"/>
    <property type="match status" value="1"/>
</dbReference>
<dbReference type="PANTHER" id="PTHR31399">
    <property type="entry name" value="DNA-DIRECTED PRIMASE / POLYMERASE PROTEIN"/>
    <property type="match status" value="1"/>
</dbReference>
<evidence type="ECO:0000256" key="4">
    <source>
        <dbReference type="ARBA" id="ARBA00026139"/>
    </source>
</evidence>
<evidence type="ECO:0000256" key="1">
    <source>
        <dbReference type="ARBA" id="ARBA00009762"/>
    </source>
</evidence>
<accession>A0A1B6EC15</accession>
<feature type="non-terminal residue" evidence="8">
    <location>
        <position position="127"/>
    </location>
</feature>